<keyword evidence="1" id="KW-0812">Transmembrane</keyword>
<dbReference type="RefSeq" id="WP_024092862.1">
    <property type="nucleotide sequence ID" value="NZ_CP020557.1"/>
</dbReference>
<evidence type="ECO:0000256" key="1">
    <source>
        <dbReference type="SAM" id="Phobius"/>
    </source>
</evidence>
<evidence type="ECO:0000313" key="3">
    <source>
        <dbReference type="Proteomes" id="UP000192727"/>
    </source>
</evidence>
<feature type="transmembrane region" description="Helical" evidence="1">
    <location>
        <begin position="47"/>
        <end position="68"/>
    </location>
</feature>
<dbReference type="EMBL" id="CP020557">
    <property type="protein sequence ID" value="ARF68416.1"/>
    <property type="molecule type" value="Genomic_DNA"/>
</dbReference>
<dbReference type="Proteomes" id="UP000192727">
    <property type="component" value="Chromosome"/>
</dbReference>
<gene>
    <name evidence="2" type="ORF">B7C51_12270</name>
</gene>
<sequence>MKTPNSNPNPWKAAGLVSAMGLDIAACTLFGYWIGRYFHLHFGWSKNWILGGVFTGFFIGIATVIILLKKFLEDSNE</sequence>
<organism evidence="2 3">
    <name type="scientific">Paenibacillus larvae subsp. pulvifaciens</name>
    <dbReference type="NCBI Taxonomy" id="1477"/>
    <lineage>
        <taxon>Bacteria</taxon>
        <taxon>Bacillati</taxon>
        <taxon>Bacillota</taxon>
        <taxon>Bacilli</taxon>
        <taxon>Bacillales</taxon>
        <taxon>Paenibacillaceae</taxon>
        <taxon>Paenibacillus</taxon>
    </lineage>
</organism>
<evidence type="ECO:0000313" key="2">
    <source>
        <dbReference type="EMBL" id="ARF68416.1"/>
    </source>
</evidence>
<keyword evidence="1" id="KW-0472">Membrane</keyword>
<keyword evidence="1" id="KW-1133">Transmembrane helix</keyword>
<dbReference type="InterPro" id="IPR032820">
    <property type="entry name" value="ATPase_put"/>
</dbReference>
<protein>
    <submittedName>
        <fullName evidence="2">Uncharacterized protein</fullName>
    </submittedName>
</protein>
<dbReference type="Pfam" id="PF09527">
    <property type="entry name" value="ATPase_gene1"/>
    <property type="match status" value="1"/>
</dbReference>
<proteinExistence type="predicted"/>
<accession>A0A1V0UTH2</accession>
<dbReference type="AlphaFoldDB" id="A0A1V0UTH2"/>
<reference evidence="2 3" key="1">
    <citation type="submission" date="2017-03" db="EMBL/GenBank/DDBJ databases">
        <title>Paenibacillus larvae genome sequencing.</title>
        <authorList>
            <person name="Dingman D.W."/>
        </authorList>
    </citation>
    <scope>NUCLEOTIDE SEQUENCE [LARGE SCALE GENOMIC DNA]</scope>
    <source>
        <strain evidence="2 3">SAG 10367</strain>
    </source>
</reference>
<name>A0A1V0UTH2_9BACL</name>
<feature type="transmembrane region" description="Helical" evidence="1">
    <location>
        <begin position="13"/>
        <end position="35"/>
    </location>
</feature>